<feature type="region of interest" description="Disordered" evidence="1">
    <location>
        <begin position="1"/>
        <end position="87"/>
    </location>
</feature>
<feature type="compositionally biased region" description="Gly residues" evidence="1">
    <location>
        <begin position="1256"/>
        <end position="1275"/>
    </location>
</feature>
<feature type="compositionally biased region" description="Low complexity" evidence="1">
    <location>
        <begin position="1524"/>
        <end position="1574"/>
    </location>
</feature>
<feature type="compositionally biased region" description="Low complexity" evidence="1">
    <location>
        <begin position="63"/>
        <end position="76"/>
    </location>
</feature>
<sequence length="1595" mass="162404">MGGRLLQPPAAASLPSLPQPQLGQQQQQLRLRPSQSSSSSSDGRDHPQQQAPSHQHDQSLLGQQQPMQQQQQQQQQHASPGASDAVGCSGVQYWNGLGPAGPAPDASYISAGGGPAVGQQHSGAGAEAVPVQAVPAAPTAAHPPYPYPHAPPPFPYGRGGPLRGPGGYPYHPHHGYIRNGVAAAAGRPFLAGHPSSPYHLHVQHPHARNGWHHHPYGHSVYGHPHGRLMPHQYQQPPPQHQPPPPQQHQQPSPEPGRGLQDEQQPSGGSSSLAGASDAGIAAGRYMPAAGSCFRGWPAGQLPHTARYHPAAALGPLASAGLDVVASGSGDGAGSALPYPQQQQQQQHHYHQQQQQYQHPQAAWNGGGGHGGEQPGGSSHQPGLQSLQGQGQGQAQDNAGVPLQQQSGLHGAQQQQQPPHQHLPGGPLRAAAGPVRPYPAYPRPLPAAASPELPRSYPSHPHQPHVASADEGRMNGVSSWGAAHGGSGSEGYVPAAGPASASAALALSADPRRGSGGGGVWEGGTAANNNTAQYAARPASGAGPGTSAHAAAGAIAGMGPAAAAAGPVPMPVPMPTEIAGGQSTWPVCTPPAAAHAATGIFRRHSSFGSLAPHAAAAATSPPYCNAGGSGGRASGQHQHQTAAAQPRRASMGGWDWSPLPALPPPHMPPPQPSGDNYSSSDHACHMRSATWCDSSPPGASAATATAGAGPQCHAQPQPGLQLPQQHLQQLTSAFSAALGSSLPPAAGFTTGGGSNGAGAQGVTELLVTGSQDTGSAAVLSQRMSSYNGLQTSPFFSSSNGGGSGAPSEPQAPGSVLQQPAAAAEGTVLLPGAGCSYPRVSGLPAPQFDRPSDEAHSTGGSANAITGAFSGSAARLRSSSGSGSHPLPAPGTIMVMAAAAEAAPSPFRFADSPPQTFEDIKSRLAQEAAAAAGPAAVTAPSPHLLQAAAPQLHPEPKSQSPPPKRAKGLSEPGATAAPARRAAKIKLEAGAAEAAPAPQGQQQKDAAADGTSAKGSAGRDSDRGGGVRRGGGLPAPVLVRVTSKRRTRNNNKNRLAAAGSDGAQHPAPPPRRRRSSSGLGAGEDGLVPYREVYGTFHPAPYLRNKECIEHGGRMITRGHFERLGGTATAKWHVSIKVMPQNLALGKWLASHGLPVLTGKPRKPRGNEGGGSGGGQPRRRSGRGRSADAAGDSDSDLDSDVEEEMLEELEEAEGEERDARTEEEDEGTEERDEEDGDDEVEERWQRRRRVPAARRRSSNGGGGQAEAVGAGAGAGAGAGTCAAESLCPHSSEHSGGDDGWARLPSPRPAAPPPPSLLLQLHAPHAAAAEVVDQHAGGPLGPPPQPGSQGGVLRPVVTSPPLPQHQHQQHVFPTDSGGLHPRHPPCVDFPGFTPLGQRQQQQQPQVGHGHGHFHLGHLGDEDLYGRLYGEFRTTSLEESAVHLLLDSTGAGAGAGCGGDDDSLLLLPVLGVGTGGNDASEAMVASAPAAADTDAAADDSRARATSPALLQQCPSSALHLPQLPPSCDPLPASGAPASSTSSGSSGLHIEMPAAVGRPAKAAAAGVTPQPLQQQQQKQQGQRHEDQLRLSDALMSSFFPY</sequence>
<reference evidence="2" key="1">
    <citation type="journal article" date="2020" name="bioRxiv">
        <title>Comparative genomics of Chlamydomonas.</title>
        <authorList>
            <person name="Craig R.J."/>
            <person name="Hasan A.R."/>
            <person name="Ness R.W."/>
            <person name="Keightley P.D."/>
        </authorList>
    </citation>
    <scope>NUCLEOTIDE SEQUENCE</scope>
    <source>
        <strain evidence="2">SAG 7.73</strain>
    </source>
</reference>
<feature type="region of interest" description="Disordered" evidence="1">
    <location>
        <begin position="789"/>
        <end position="818"/>
    </location>
</feature>
<feature type="compositionally biased region" description="Pro residues" evidence="1">
    <location>
        <begin position="1302"/>
        <end position="1312"/>
    </location>
</feature>
<evidence type="ECO:0008006" key="4">
    <source>
        <dbReference type="Google" id="ProtNLM"/>
    </source>
</evidence>
<feature type="compositionally biased region" description="Low complexity" evidence="1">
    <location>
        <begin position="328"/>
        <end position="360"/>
    </location>
</feature>
<feature type="compositionally biased region" description="Basic and acidic residues" evidence="1">
    <location>
        <begin position="1287"/>
        <end position="1297"/>
    </location>
</feature>
<feature type="region of interest" description="Disordered" evidence="1">
    <location>
        <begin position="1515"/>
        <end position="1581"/>
    </location>
</feature>
<proteinExistence type="predicted"/>
<feature type="region of interest" description="Disordered" evidence="1">
    <location>
        <begin position="949"/>
        <end position="1081"/>
    </location>
</feature>
<feature type="compositionally biased region" description="Gly residues" evidence="1">
    <location>
        <begin position="364"/>
        <end position="374"/>
    </location>
</feature>
<organism evidence="2 3">
    <name type="scientific">Chlamydomonas incerta</name>
    <dbReference type="NCBI Taxonomy" id="51695"/>
    <lineage>
        <taxon>Eukaryota</taxon>
        <taxon>Viridiplantae</taxon>
        <taxon>Chlorophyta</taxon>
        <taxon>core chlorophytes</taxon>
        <taxon>Chlorophyceae</taxon>
        <taxon>CS clade</taxon>
        <taxon>Chlamydomonadales</taxon>
        <taxon>Chlamydomonadaceae</taxon>
        <taxon>Chlamydomonas</taxon>
    </lineage>
</organism>
<comment type="caution">
    <text evidence="2">The sequence shown here is derived from an EMBL/GenBank/DDBJ whole genome shotgun (WGS) entry which is preliminary data.</text>
</comment>
<feature type="compositionally biased region" description="Low complexity" evidence="1">
    <location>
        <begin position="402"/>
        <end position="434"/>
    </location>
</feature>
<feature type="region of interest" description="Disordered" evidence="1">
    <location>
        <begin position="1152"/>
        <end position="1314"/>
    </location>
</feature>
<dbReference type="OrthoDB" id="10685691at2759"/>
<keyword evidence="3" id="KW-1185">Reference proteome</keyword>
<feature type="compositionally biased region" description="Low complexity" evidence="1">
    <location>
        <begin position="1"/>
        <end position="41"/>
    </location>
</feature>
<feature type="compositionally biased region" description="Basic residues" evidence="1">
    <location>
        <begin position="1040"/>
        <end position="1049"/>
    </location>
</feature>
<feature type="compositionally biased region" description="Low complexity" evidence="1">
    <location>
        <begin position="986"/>
        <end position="1014"/>
    </location>
</feature>
<dbReference type="Proteomes" id="UP000650467">
    <property type="component" value="Unassembled WGS sequence"/>
</dbReference>
<feature type="region of interest" description="Disordered" evidence="1">
    <location>
        <begin position="209"/>
        <end position="275"/>
    </location>
</feature>
<feature type="compositionally biased region" description="Polar residues" evidence="1">
    <location>
        <begin position="48"/>
        <end position="62"/>
    </location>
</feature>
<protein>
    <recommendedName>
        <fullName evidence="4">RegA</fullName>
    </recommendedName>
</protein>
<feature type="compositionally biased region" description="Pro residues" evidence="1">
    <location>
        <begin position="659"/>
        <end position="671"/>
    </location>
</feature>
<feature type="compositionally biased region" description="Acidic residues" evidence="1">
    <location>
        <begin position="1188"/>
        <end position="1238"/>
    </location>
</feature>
<feature type="compositionally biased region" description="Gly residues" evidence="1">
    <location>
        <begin position="1164"/>
        <end position="1173"/>
    </location>
</feature>
<feature type="compositionally biased region" description="Pro residues" evidence="1">
    <location>
        <begin position="235"/>
        <end position="246"/>
    </location>
</feature>
<feature type="region of interest" description="Disordered" evidence="1">
    <location>
        <begin position="1330"/>
        <end position="1377"/>
    </location>
</feature>
<evidence type="ECO:0000256" key="1">
    <source>
        <dbReference type="SAM" id="MobiDB-lite"/>
    </source>
</evidence>
<feature type="compositionally biased region" description="Basic residues" evidence="1">
    <location>
        <begin position="1242"/>
        <end position="1254"/>
    </location>
</feature>
<evidence type="ECO:0000313" key="2">
    <source>
        <dbReference type="EMBL" id="KAG2446384.1"/>
    </source>
</evidence>
<feature type="region of interest" description="Disordered" evidence="1">
    <location>
        <begin position="328"/>
        <end position="481"/>
    </location>
</feature>
<gene>
    <name evidence="2" type="ORF">HXX76_000969</name>
</gene>
<feature type="compositionally biased region" description="Low complexity" evidence="1">
    <location>
        <begin position="375"/>
        <end position="388"/>
    </location>
</feature>
<feature type="compositionally biased region" description="Low complexity" evidence="1">
    <location>
        <begin position="266"/>
        <end position="275"/>
    </location>
</feature>
<name>A0A835WF56_CHLIN</name>
<accession>A0A835WF56</accession>
<feature type="region of interest" description="Disordered" evidence="1">
    <location>
        <begin position="625"/>
        <end position="718"/>
    </location>
</feature>
<evidence type="ECO:0000313" key="3">
    <source>
        <dbReference type="Proteomes" id="UP000650467"/>
    </source>
</evidence>
<feature type="compositionally biased region" description="Low complexity" evidence="1">
    <location>
        <begin position="693"/>
        <end position="718"/>
    </location>
</feature>
<feature type="compositionally biased region" description="Pro residues" evidence="1">
    <location>
        <begin position="435"/>
        <end position="444"/>
    </location>
</feature>
<feature type="region of interest" description="Disordered" evidence="1">
    <location>
        <begin position="839"/>
        <end position="864"/>
    </location>
</feature>
<dbReference type="EMBL" id="JAEHOC010000001">
    <property type="protein sequence ID" value="KAG2446384.1"/>
    <property type="molecule type" value="Genomic_DNA"/>
</dbReference>